<name>A0A165HV11_9APHY</name>
<dbReference type="InterPro" id="IPR004860">
    <property type="entry name" value="LAGLIDADG_dom"/>
</dbReference>
<evidence type="ECO:0000256" key="1">
    <source>
        <dbReference type="ARBA" id="ARBA00002670"/>
    </source>
</evidence>
<dbReference type="GO" id="GO:0005739">
    <property type="term" value="C:mitochondrion"/>
    <property type="evidence" value="ECO:0007669"/>
    <property type="project" value="UniProtKB-ARBA"/>
</dbReference>
<evidence type="ECO:0000313" key="3">
    <source>
        <dbReference type="EMBL" id="KZT12225.1"/>
    </source>
</evidence>
<dbReference type="GO" id="GO:0004519">
    <property type="term" value="F:endonuclease activity"/>
    <property type="evidence" value="ECO:0007669"/>
    <property type="project" value="UniProtKB-KW"/>
</dbReference>
<dbReference type="PANTHER" id="PTHR36181">
    <property type="entry name" value="INTRON-ENCODED ENDONUCLEASE AI3-RELATED"/>
    <property type="match status" value="1"/>
</dbReference>
<dbReference type="Pfam" id="PF00961">
    <property type="entry name" value="LAGLIDADG_1"/>
    <property type="match status" value="1"/>
</dbReference>
<accession>A0A165HV11</accession>
<dbReference type="InParanoid" id="A0A165HV11"/>
<reference evidence="3 4" key="1">
    <citation type="journal article" date="2016" name="Mol. Biol. Evol.">
        <title>Comparative Genomics of Early-Diverging Mushroom-Forming Fungi Provides Insights into the Origins of Lignocellulose Decay Capabilities.</title>
        <authorList>
            <person name="Nagy L.G."/>
            <person name="Riley R."/>
            <person name="Tritt A."/>
            <person name="Adam C."/>
            <person name="Daum C."/>
            <person name="Floudas D."/>
            <person name="Sun H."/>
            <person name="Yadav J.S."/>
            <person name="Pangilinan J."/>
            <person name="Larsson K.H."/>
            <person name="Matsuura K."/>
            <person name="Barry K."/>
            <person name="Labutti K."/>
            <person name="Kuo R."/>
            <person name="Ohm R.A."/>
            <person name="Bhattacharya S.S."/>
            <person name="Shirouzu T."/>
            <person name="Yoshinaga Y."/>
            <person name="Martin F.M."/>
            <person name="Grigoriev I.V."/>
            <person name="Hibbett D.S."/>
        </authorList>
    </citation>
    <scope>NUCLEOTIDE SEQUENCE [LARGE SCALE GENOMIC DNA]</scope>
    <source>
        <strain evidence="3 4">93-53</strain>
    </source>
</reference>
<sequence>YFNSYSLLTYRLVYYTIWCQVLDIIQADEHLTPSGLERLLTCELMKLGVNDKLQAAFPNLLSIPLSAYKPQLDTMTLAWLSGFANTDGSFSPGLSESPHYTTGYSVAPLIHFGNTLKSELVLHQIISFLGMGAFYVDPETNFGYINITGIDRVKEFISVFGDTPIYGAKAFDYQDFCKIVGIVASKGHLTDSGLKRII</sequence>
<comment type="function">
    <text evidence="1">Mitochondrial DNA endonuclease involved in intron homing.</text>
</comment>
<dbReference type="AlphaFoldDB" id="A0A165HV11"/>
<protein>
    <submittedName>
        <fullName evidence="3">Homing endonuclease</fullName>
    </submittedName>
</protein>
<dbReference type="EMBL" id="KV427606">
    <property type="protein sequence ID" value="KZT12225.1"/>
    <property type="molecule type" value="Genomic_DNA"/>
</dbReference>
<evidence type="ECO:0000313" key="4">
    <source>
        <dbReference type="Proteomes" id="UP000076871"/>
    </source>
</evidence>
<dbReference type="RefSeq" id="XP_040769873.1">
    <property type="nucleotide sequence ID" value="XM_040903683.1"/>
</dbReference>
<keyword evidence="4" id="KW-1185">Reference proteome</keyword>
<proteinExistence type="predicted"/>
<feature type="non-terminal residue" evidence="3">
    <location>
        <position position="1"/>
    </location>
</feature>
<keyword evidence="3" id="KW-0378">Hydrolase</keyword>
<dbReference type="InterPro" id="IPR027434">
    <property type="entry name" value="Homing_endonucl"/>
</dbReference>
<keyword evidence="3" id="KW-0255">Endonuclease</keyword>
<dbReference type="Gene3D" id="3.10.28.10">
    <property type="entry name" value="Homing endonucleases"/>
    <property type="match status" value="2"/>
</dbReference>
<evidence type="ECO:0000259" key="2">
    <source>
        <dbReference type="Pfam" id="PF00961"/>
    </source>
</evidence>
<dbReference type="GeneID" id="63820713"/>
<dbReference type="Proteomes" id="UP000076871">
    <property type="component" value="Unassembled WGS sequence"/>
</dbReference>
<keyword evidence="3" id="KW-0540">Nuclease</keyword>
<dbReference type="InterPro" id="IPR051289">
    <property type="entry name" value="LAGLIDADG_Endonuclease"/>
</dbReference>
<gene>
    <name evidence="3" type="ORF">LAESUDRAFT_641660</name>
</gene>
<feature type="domain" description="Homing endonuclease LAGLIDADG" evidence="2">
    <location>
        <begin position="80"/>
        <end position="180"/>
    </location>
</feature>
<organism evidence="3 4">
    <name type="scientific">Laetiporus sulphureus 93-53</name>
    <dbReference type="NCBI Taxonomy" id="1314785"/>
    <lineage>
        <taxon>Eukaryota</taxon>
        <taxon>Fungi</taxon>
        <taxon>Dikarya</taxon>
        <taxon>Basidiomycota</taxon>
        <taxon>Agaricomycotina</taxon>
        <taxon>Agaricomycetes</taxon>
        <taxon>Polyporales</taxon>
        <taxon>Laetiporus</taxon>
    </lineage>
</organism>
<dbReference type="OrthoDB" id="5424169at2759"/>
<dbReference type="SUPFAM" id="SSF55608">
    <property type="entry name" value="Homing endonucleases"/>
    <property type="match status" value="2"/>
</dbReference>
<dbReference type="PANTHER" id="PTHR36181:SF4">
    <property type="entry name" value="LAGLIDADG ENDONUCLEASE"/>
    <property type="match status" value="1"/>
</dbReference>
<dbReference type="STRING" id="1314785.A0A165HV11"/>